<evidence type="ECO:0000259" key="1">
    <source>
        <dbReference type="Pfam" id="PF05229"/>
    </source>
</evidence>
<dbReference type="KEGG" id="bxe:Bxe_B0341"/>
<protein>
    <submittedName>
        <fullName evidence="2">Lipoprotein</fullName>
    </submittedName>
</protein>
<dbReference type="InterPro" id="IPR007893">
    <property type="entry name" value="Spore_coat_U/FanG"/>
</dbReference>
<sequence length="122" mass="12200">MAFGNYNPLANANADGTGSVSVTCTGSATVTYTIGASTGSGAYLARKLVSGGQTLNYNVYVDNTRTTIWGDGSSGTRLISGNVVATSGGATQASTVYGRISSAQATASVGSYSDTLTVTVTY</sequence>
<dbReference type="Pfam" id="PF05229">
    <property type="entry name" value="SCPU"/>
    <property type="match status" value="1"/>
</dbReference>
<dbReference type="AlphaFoldDB" id="Q13JY4"/>
<reference evidence="2 3" key="1">
    <citation type="journal article" date="2006" name="Proc. Natl. Acad. Sci. U.S.A.">
        <title>Burkholderia xenovorans LB400 harbors a multi-replicon, 9.73-Mbp genome shaped for versatility.</title>
        <authorList>
            <person name="Chain P.S."/>
            <person name="Denef V.J."/>
            <person name="Konstantinidis K.T."/>
            <person name="Vergez L.M."/>
            <person name="Agullo L."/>
            <person name="Reyes V.L."/>
            <person name="Hauser L."/>
            <person name="Cordova M."/>
            <person name="Gomez L."/>
            <person name="Gonzalez M."/>
            <person name="Land M."/>
            <person name="Lao V."/>
            <person name="Larimer F."/>
            <person name="LiPuma J.J."/>
            <person name="Mahenthiralingam E."/>
            <person name="Malfatti S.A."/>
            <person name="Marx C.J."/>
            <person name="Parnell J.J."/>
            <person name="Ramette A."/>
            <person name="Richardson P."/>
            <person name="Seeger M."/>
            <person name="Smith D."/>
            <person name="Spilker T."/>
            <person name="Sul W.J."/>
            <person name="Tsoi T.V."/>
            <person name="Ulrich L.E."/>
            <person name="Zhulin I.B."/>
            <person name="Tiedje J.M."/>
        </authorList>
    </citation>
    <scope>NUCLEOTIDE SEQUENCE [LARGE SCALE GENOMIC DNA]</scope>
    <source>
        <strain evidence="2 3">LB400</strain>
    </source>
</reference>
<dbReference type="EMBL" id="CP000271">
    <property type="protein sequence ID" value="ABE35605.1"/>
    <property type="molecule type" value="Genomic_DNA"/>
</dbReference>
<proteinExistence type="predicted"/>
<organism evidence="2 3">
    <name type="scientific">Paraburkholderia xenovorans (strain LB400)</name>
    <dbReference type="NCBI Taxonomy" id="266265"/>
    <lineage>
        <taxon>Bacteria</taxon>
        <taxon>Pseudomonadati</taxon>
        <taxon>Pseudomonadota</taxon>
        <taxon>Betaproteobacteria</taxon>
        <taxon>Burkholderiales</taxon>
        <taxon>Burkholderiaceae</taxon>
        <taxon>Paraburkholderia</taxon>
    </lineage>
</organism>
<accession>Q13JY4</accession>
<name>Q13JY4_PARXL</name>
<dbReference type="Proteomes" id="UP000001817">
    <property type="component" value="Chromosome 2"/>
</dbReference>
<evidence type="ECO:0000313" key="3">
    <source>
        <dbReference type="Proteomes" id="UP000001817"/>
    </source>
</evidence>
<dbReference type="SMART" id="SM00972">
    <property type="entry name" value="SCPU"/>
    <property type="match status" value="1"/>
</dbReference>
<dbReference type="PANTHER" id="PTHR37089:SF3">
    <property type="entry name" value="EXPORTED PROTEIN"/>
    <property type="match status" value="1"/>
</dbReference>
<keyword evidence="3" id="KW-1185">Reference proteome</keyword>
<keyword evidence="2" id="KW-0449">Lipoprotein</keyword>
<dbReference type="InterPro" id="IPR053167">
    <property type="entry name" value="Spore_coat_component"/>
</dbReference>
<dbReference type="STRING" id="266265.Bxe_B0341"/>
<gene>
    <name evidence="2" type="ORF">Bxe_B0341</name>
</gene>
<dbReference type="eggNOG" id="COG5430">
    <property type="taxonomic scope" value="Bacteria"/>
</dbReference>
<evidence type="ECO:0000313" key="2">
    <source>
        <dbReference type="EMBL" id="ABE35605.1"/>
    </source>
</evidence>
<dbReference type="PANTHER" id="PTHR37089">
    <property type="entry name" value="PROTEIN U-RELATED"/>
    <property type="match status" value="1"/>
</dbReference>
<feature type="domain" description="Spore coat protein U/FanG" evidence="1">
    <location>
        <begin position="1"/>
        <end position="119"/>
    </location>
</feature>